<accession>A0A200PT25</accession>
<dbReference type="EMBL" id="MVGT01004128">
    <property type="protein sequence ID" value="OVA01346.1"/>
    <property type="molecule type" value="Genomic_DNA"/>
</dbReference>
<evidence type="ECO:0000256" key="1">
    <source>
        <dbReference type="SAM" id="MobiDB-lite"/>
    </source>
</evidence>
<dbReference type="AlphaFoldDB" id="A0A200PT25"/>
<organism evidence="2 3">
    <name type="scientific">Macleaya cordata</name>
    <name type="common">Five-seeded plume-poppy</name>
    <name type="synonym">Bocconia cordata</name>
    <dbReference type="NCBI Taxonomy" id="56857"/>
    <lineage>
        <taxon>Eukaryota</taxon>
        <taxon>Viridiplantae</taxon>
        <taxon>Streptophyta</taxon>
        <taxon>Embryophyta</taxon>
        <taxon>Tracheophyta</taxon>
        <taxon>Spermatophyta</taxon>
        <taxon>Magnoliopsida</taxon>
        <taxon>Ranunculales</taxon>
        <taxon>Papaveraceae</taxon>
        <taxon>Papaveroideae</taxon>
        <taxon>Macleaya</taxon>
    </lineage>
</organism>
<feature type="region of interest" description="Disordered" evidence="1">
    <location>
        <begin position="1"/>
        <end position="31"/>
    </location>
</feature>
<evidence type="ECO:0000313" key="2">
    <source>
        <dbReference type="EMBL" id="OVA01346.1"/>
    </source>
</evidence>
<proteinExistence type="predicted"/>
<keyword evidence="3" id="KW-1185">Reference proteome</keyword>
<dbReference type="OrthoDB" id="5857104at2759"/>
<dbReference type="Proteomes" id="UP000195402">
    <property type="component" value="Unassembled WGS sequence"/>
</dbReference>
<reference evidence="2 3" key="1">
    <citation type="journal article" date="2017" name="Mol. Plant">
        <title>The Genome of Medicinal Plant Macleaya cordata Provides New Insights into Benzylisoquinoline Alkaloids Metabolism.</title>
        <authorList>
            <person name="Liu X."/>
            <person name="Liu Y."/>
            <person name="Huang P."/>
            <person name="Ma Y."/>
            <person name="Qing Z."/>
            <person name="Tang Q."/>
            <person name="Cao H."/>
            <person name="Cheng P."/>
            <person name="Zheng Y."/>
            <person name="Yuan Z."/>
            <person name="Zhou Y."/>
            <person name="Liu J."/>
            <person name="Tang Z."/>
            <person name="Zhuo Y."/>
            <person name="Zhang Y."/>
            <person name="Yu L."/>
            <person name="Huang J."/>
            <person name="Yang P."/>
            <person name="Peng Q."/>
            <person name="Zhang J."/>
            <person name="Jiang W."/>
            <person name="Zhang Z."/>
            <person name="Lin K."/>
            <person name="Ro D.K."/>
            <person name="Chen X."/>
            <person name="Xiong X."/>
            <person name="Shang Y."/>
            <person name="Huang S."/>
            <person name="Zeng J."/>
        </authorList>
    </citation>
    <scope>NUCLEOTIDE SEQUENCE [LARGE SCALE GENOMIC DNA]</scope>
    <source>
        <strain evidence="3">cv. BLH2017</strain>
        <tissue evidence="2">Root</tissue>
    </source>
</reference>
<gene>
    <name evidence="2" type="ORF">BVC80_1797g33</name>
</gene>
<comment type="caution">
    <text evidence="2">The sequence shown here is derived from an EMBL/GenBank/DDBJ whole genome shotgun (WGS) entry which is preliminary data.</text>
</comment>
<name>A0A200PT25_MACCD</name>
<sequence length="160" mass="18161">MRSDRRPLYNLDESDDEADSVQGYEPTTQEKPERIVRPDALQKKYQPLHVMTNQIAWILQGSVTRFTMRAQFYEVMSFTRMKLTYDKKKQYEYKFPSSKDGDDSIAGEILDSLPKVSETETDPAVPANSEKDSSRVAQVVCGPIGTCYVFSGRNSRCGNG</sequence>
<feature type="region of interest" description="Disordered" evidence="1">
    <location>
        <begin position="96"/>
        <end position="134"/>
    </location>
</feature>
<protein>
    <submittedName>
        <fullName evidence="2">Uncharacterized protein</fullName>
    </submittedName>
</protein>
<dbReference type="InParanoid" id="A0A200PT25"/>
<evidence type="ECO:0000313" key="3">
    <source>
        <dbReference type="Proteomes" id="UP000195402"/>
    </source>
</evidence>